<keyword evidence="1" id="KW-1133">Transmembrane helix</keyword>
<evidence type="ECO:0000256" key="1">
    <source>
        <dbReference type="SAM" id="Phobius"/>
    </source>
</evidence>
<dbReference type="OrthoDB" id="5587008at2"/>
<accession>A0A8H2JME6</accession>
<reference evidence="2 3" key="1">
    <citation type="submission" date="2019-05" db="EMBL/GenBank/DDBJ databases">
        <title>Colwellia ponticola sp. nov., isolated from seawater.</title>
        <authorList>
            <person name="Yoon J.-H."/>
        </authorList>
    </citation>
    <scope>NUCLEOTIDE SEQUENCE [LARGE SCALE GENOMIC DNA]</scope>
    <source>
        <strain evidence="2 3">OISW-25</strain>
    </source>
</reference>
<sequence length="165" mass="18680">MKLSRTGWNNVIIFSVMTIILLINATNDKLFPDEENNKAERLILPQHSVILTLDIELSDTQHVLVERAGRGWQVTTKGIILDKTEQQIEQMIFSWQQSQGLVQAADMVIDNAQGITVTIVLASELHARTLILYPLNDQLLIYQQQDNIWLALPATLAQQLLPINL</sequence>
<name>A0A8H2JME6_9GAMM</name>
<dbReference type="Proteomes" id="UP000307702">
    <property type="component" value="Unassembled WGS sequence"/>
</dbReference>
<evidence type="ECO:0000313" key="2">
    <source>
        <dbReference type="EMBL" id="TMM45688.1"/>
    </source>
</evidence>
<dbReference type="RefSeq" id="WP_138622067.1">
    <property type="nucleotide sequence ID" value="NZ_SZVP01000005.1"/>
</dbReference>
<protein>
    <recommendedName>
        <fullName evidence="4">DUF4340 domain-containing protein</fullName>
    </recommendedName>
</protein>
<keyword evidence="1" id="KW-0812">Transmembrane</keyword>
<gene>
    <name evidence="2" type="ORF">FCS21_07650</name>
</gene>
<organism evidence="2 3">
    <name type="scientific">Colwellia ponticola</name>
    <dbReference type="NCBI Taxonomy" id="2304625"/>
    <lineage>
        <taxon>Bacteria</taxon>
        <taxon>Pseudomonadati</taxon>
        <taxon>Pseudomonadota</taxon>
        <taxon>Gammaproteobacteria</taxon>
        <taxon>Alteromonadales</taxon>
        <taxon>Colwelliaceae</taxon>
        <taxon>Colwellia</taxon>
    </lineage>
</organism>
<dbReference type="EMBL" id="SZVP01000005">
    <property type="protein sequence ID" value="TMM45688.1"/>
    <property type="molecule type" value="Genomic_DNA"/>
</dbReference>
<comment type="caution">
    <text evidence="2">The sequence shown here is derived from an EMBL/GenBank/DDBJ whole genome shotgun (WGS) entry which is preliminary data.</text>
</comment>
<keyword evidence="1" id="KW-0472">Membrane</keyword>
<feature type="transmembrane region" description="Helical" evidence="1">
    <location>
        <begin position="7"/>
        <end position="25"/>
    </location>
</feature>
<proteinExistence type="predicted"/>
<evidence type="ECO:0008006" key="4">
    <source>
        <dbReference type="Google" id="ProtNLM"/>
    </source>
</evidence>
<keyword evidence="3" id="KW-1185">Reference proteome</keyword>
<evidence type="ECO:0000313" key="3">
    <source>
        <dbReference type="Proteomes" id="UP000307702"/>
    </source>
</evidence>
<dbReference type="AlphaFoldDB" id="A0A8H2JME6"/>